<dbReference type="Pfam" id="PF24879">
    <property type="entry name" value="DUF7737"/>
    <property type="match status" value="1"/>
</dbReference>
<dbReference type="Pfam" id="PF13569">
    <property type="entry name" value="DUF4132"/>
    <property type="match status" value="1"/>
</dbReference>
<evidence type="ECO:0000313" key="4">
    <source>
        <dbReference type="Proteomes" id="UP000798808"/>
    </source>
</evidence>
<sequence>MLKNWFNKIVKAAPDNDPDGFEPMIRDLYLEAKEYNRYFYGTLKLSDCATYNKIKNNSDEFKIKLILYLPEVIFKEINDTRGVDNRKKLEERRNINNLRENILSALLRTKIAFSEDHLTGLMDLFKKNTSNYFTFTHWPIGFTINQIEKHIKANGLSDSLRTYLEGALKWSHFDSQRGYWGSDVQKAKTKLETLLFENSDSKLVAPPYHLSEQDKFGPFVNQKVAAMDEEEAQYWHQFFYHALTATGGKPTKKYLTASRAIVADIGNTKFKAFASECLSFVSQLKAEETPHTHRYNGREYTYSTWTFLEEKNTVILKGMVWSLVQFHDSKTLSLLGDLTERAFKKIPGVGPAAAGLGNAAIYVLANSKGLTGVSQLSRLKLKITQNNTKKLIQKYLDEASSKLGITAEEIEEISIPDFGLSEGKKEIEFDDYKLVVEVAGVGKTALTWLKPDGKEQKSVPSFVKQSARLKQRLTKVKNETKNIQKYTTAQRDRIDRSFILDRTWEYEHFERYYLYHGLVSFIVRKLIWIIKNGEESQSAVFIDGKWQTIDGKEIAASNDAKIALWHPIFDSTESVLQWRSRLEELRWQQPIKQAYREIYLLTDAEVNTKSYSNRMAAHLLKQHQFNSLTGIRNWKYQLLGAYDDGRDNEIATLSLPTWGLRAEYWINEVYMDSAFNDAGIWDYVATDQIKFVDDEGQTKDLIDVPKIVLSEVMRDADLFVGVASVGNDPAWQDSGGERVRQYGDYWQQYSFGDLNEMAKTRKQVLEKIVPRLKIKNVAEIDGKFLRVKGKVREYKIHIGSTNILMEPNDQYLCIVPASSPKTETKNVFLPFEGDRGLSLIISKAFLLADDDKITDPTILSQLKR</sequence>
<keyword evidence="4" id="KW-1185">Reference proteome</keyword>
<proteinExistence type="predicted"/>
<accession>A0ABW9RR50</accession>
<dbReference type="EMBL" id="SMLW01000584">
    <property type="protein sequence ID" value="MTI26506.1"/>
    <property type="molecule type" value="Genomic_DNA"/>
</dbReference>
<name>A0ABW9RR50_9BACT</name>
<dbReference type="Proteomes" id="UP000798808">
    <property type="component" value="Unassembled WGS sequence"/>
</dbReference>
<reference evidence="3 4" key="1">
    <citation type="submission" date="2019-02" db="EMBL/GenBank/DDBJ databases">
        <authorList>
            <person name="Goldberg S.R."/>
            <person name="Haltli B.A."/>
            <person name="Correa H."/>
            <person name="Russell K.G."/>
        </authorList>
    </citation>
    <scope>NUCLEOTIDE SEQUENCE [LARGE SCALE GENOMIC DNA]</scope>
    <source>
        <strain evidence="3 4">JCM 16186</strain>
    </source>
</reference>
<organism evidence="3 4">
    <name type="scientific">Fulvivirga kasyanovii</name>
    <dbReference type="NCBI Taxonomy" id="396812"/>
    <lineage>
        <taxon>Bacteria</taxon>
        <taxon>Pseudomonadati</taxon>
        <taxon>Bacteroidota</taxon>
        <taxon>Cytophagia</taxon>
        <taxon>Cytophagales</taxon>
        <taxon>Fulvivirgaceae</taxon>
        <taxon>Fulvivirga</taxon>
    </lineage>
</organism>
<comment type="caution">
    <text evidence="3">The sequence shown here is derived from an EMBL/GenBank/DDBJ whole genome shotgun (WGS) entry which is preliminary data.</text>
</comment>
<evidence type="ECO:0000259" key="2">
    <source>
        <dbReference type="Pfam" id="PF24879"/>
    </source>
</evidence>
<protein>
    <submittedName>
        <fullName evidence="3">DUF4132 domain-containing protein</fullName>
    </submittedName>
</protein>
<dbReference type="InterPro" id="IPR025406">
    <property type="entry name" value="DUF4132"/>
</dbReference>
<dbReference type="InterPro" id="IPR056639">
    <property type="entry name" value="DUF7737"/>
</dbReference>
<evidence type="ECO:0000259" key="1">
    <source>
        <dbReference type="Pfam" id="PF13569"/>
    </source>
</evidence>
<feature type="domain" description="DUF4132" evidence="1">
    <location>
        <begin position="453"/>
        <end position="634"/>
    </location>
</feature>
<feature type="domain" description="DUF7737" evidence="2">
    <location>
        <begin position="758"/>
        <end position="862"/>
    </location>
</feature>
<evidence type="ECO:0000313" key="3">
    <source>
        <dbReference type="EMBL" id="MTI26506.1"/>
    </source>
</evidence>
<dbReference type="RefSeq" id="WP_155173520.1">
    <property type="nucleotide sequence ID" value="NZ_BAAAFL010000003.1"/>
</dbReference>
<gene>
    <name evidence="3" type="ORF">E1163_16225</name>
</gene>